<dbReference type="Proteomes" id="UP000007879">
    <property type="component" value="Unassembled WGS sequence"/>
</dbReference>
<feature type="region of interest" description="Disordered" evidence="8">
    <location>
        <begin position="588"/>
        <end position="607"/>
    </location>
</feature>
<keyword evidence="5 9" id="KW-1133">Transmembrane helix</keyword>
<reference evidence="11" key="2">
    <citation type="submission" date="2017-05" db="UniProtKB">
        <authorList>
            <consortium name="EnsemblMetazoa"/>
        </authorList>
    </citation>
    <scope>IDENTIFICATION</scope>
</reference>
<protein>
    <recommendedName>
        <fullName evidence="10">Ammonium transporter AmtB-like domain-containing protein</fullName>
    </recommendedName>
</protein>
<dbReference type="KEGG" id="aqu:105314644"/>
<keyword evidence="4 9" id="KW-0812">Transmembrane</keyword>
<dbReference type="SUPFAM" id="SSF111352">
    <property type="entry name" value="Ammonium transporter"/>
    <property type="match status" value="1"/>
</dbReference>
<comment type="subcellular location">
    <subcellularLocation>
        <location evidence="1">Membrane</location>
        <topology evidence="1">Multi-pass membrane protein</topology>
    </subcellularLocation>
</comment>
<feature type="transmembrane region" description="Helical" evidence="9">
    <location>
        <begin position="383"/>
        <end position="403"/>
    </location>
</feature>
<feature type="domain" description="Ammonium transporter AmtB-like" evidence="10">
    <location>
        <begin position="35"/>
        <end position="238"/>
    </location>
</feature>
<keyword evidence="12" id="KW-1185">Reference proteome</keyword>
<evidence type="ECO:0000256" key="8">
    <source>
        <dbReference type="SAM" id="MobiDB-lite"/>
    </source>
</evidence>
<dbReference type="Pfam" id="PF00909">
    <property type="entry name" value="Ammonium_transp"/>
    <property type="match status" value="2"/>
</dbReference>
<dbReference type="AlphaFoldDB" id="A0A1X7TMD4"/>
<dbReference type="STRING" id="400682.A0A1X7TMD4"/>
<dbReference type="EnsemblMetazoa" id="XM_020003233.1">
    <property type="protein sequence ID" value="XP_019858792.1"/>
    <property type="gene ID" value="LOC105314644"/>
</dbReference>
<evidence type="ECO:0000256" key="4">
    <source>
        <dbReference type="ARBA" id="ARBA00022692"/>
    </source>
</evidence>
<dbReference type="GO" id="GO:0008519">
    <property type="term" value="F:ammonium channel activity"/>
    <property type="evidence" value="ECO:0007669"/>
    <property type="project" value="InterPro"/>
</dbReference>
<evidence type="ECO:0000256" key="3">
    <source>
        <dbReference type="ARBA" id="ARBA00022448"/>
    </source>
</evidence>
<dbReference type="EnsemblMetazoa" id="Aqu2.1.16001_001">
    <property type="protein sequence ID" value="Aqu2.1.16001_001"/>
    <property type="gene ID" value="Aqu2.1.16001"/>
</dbReference>
<dbReference type="GO" id="GO:0097272">
    <property type="term" value="P:ammonium homeostasis"/>
    <property type="evidence" value="ECO:0007669"/>
    <property type="project" value="TreeGrafter"/>
</dbReference>
<feature type="transmembrane region" description="Helical" evidence="9">
    <location>
        <begin position="208"/>
        <end position="231"/>
    </location>
</feature>
<feature type="transmembrane region" description="Helical" evidence="9">
    <location>
        <begin position="415"/>
        <end position="435"/>
    </location>
</feature>
<dbReference type="PANTHER" id="PTHR11730">
    <property type="entry name" value="AMMONIUM TRANSPORTER"/>
    <property type="match status" value="1"/>
</dbReference>
<evidence type="ECO:0000256" key="9">
    <source>
        <dbReference type="SAM" id="Phobius"/>
    </source>
</evidence>
<name>A0A1X7TMD4_AMPQE</name>
<sequence length="607" mass="66792">MSASNCFSYQSCPYYNWSVCLNVDTSRVYNDVSAAWVLIAAMIVFFMKAGFMLVELSFAHDLREQRHVVIIKYIDACASAFGFFLIGFGAIARYTSPQGLHVQFFQISDPVLWFFKFTFASNTATIIGGCLVTNRYKLRLPAAFISAFVISGIIHPLITFLIWSDHCKTLSPYRFCQDGQDTATQDQCPFSCNSTSLTLGNKMYVLDFAGGGAVHLVGGVASLVICLLVKLQHWRDKRTKKAPDSSAESSYAEIGETPQPKNFIEWMYPANGGSERVGEAALGVIILWFCWFAFNCGSTNSLQSSNPGAAYSREYNIIPFHGVPSIIALNMILATATGGIVAVSIATWAQLYFRTVSVNANEIANGILASLVAITAGCPFVDYWGACLIGFVAVILYHVGCYIEYKLGIEDTARVVPVHGVCGLWSLLAVGLLVASENSECNLHSTFEGLCYCELRLPTLSYFERLLFQIVGAIMMIGITGIMTVVVYGLLYITPIQPFVKAFSRLLCLNSKGPLMFRGNWLLTSPVEDQMLWGMMHHLATPLSTPLPSKRNQEELEESEYLESKEHCGSLLRSRTHAELIINTSSSTGVQSTDLSTPLLKNNSGTE</sequence>
<reference evidence="12" key="1">
    <citation type="journal article" date="2010" name="Nature">
        <title>The Amphimedon queenslandica genome and the evolution of animal complexity.</title>
        <authorList>
            <person name="Srivastava M."/>
            <person name="Simakov O."/>
            <person name="Chapman J."/>
            <person name="Fahey B."/>
            <person name="Gauthier M.E."/>
            <person name="Mitros T."/>
            <person name="Richards G.S."/>
            <person name="Conaco C."/>
            <person name="Dacre M."/>
            <person name="Hellsten U."/>
            <person name="Larroux C."/>
            <person name="Putnam N.H."/>
            <person name="Stanke M."/>
            <person name="Adamska M."/>
            <person name="Darling A."/>
            <person name="Degnan S.M."/>
            <person name="Oakley T.H."/>
            <person name="Plachetzki D.C."/>
            <person name="Zhai Y."/>
            <person name="Adamski M."/>
            <person name="Calcino A."/>
            <person name="Cummins S.F."/>
            <person name="Goodstein D.M."/>
            <person name="Harris C."/>
            <person name="Jackson D.J."/>
            <person name="Leys S.P."/>
            <person name="Shu S."/>
            <person name="Woodcroft B.J."/>
            <person name="Vervoort M."/>
            <person name="Kosik K.S."/>
            <person name="Manning G."/>
            <person name="Degnan B.M."/>
            <person name="Rokhsar D.S."/>
        </authorList>
    </citation>
    <scope>NUCLEOTIDE SEQUENCE [LARGE SCALE GENOMIC DNA]</scope>
</reference>
<evidence type="ECO:0000256" key="5">
    <source>
        <dbReference type="ARBA" id="ARBA00022989"/>
    </source>
</evidence>
<dbReference type="InterPro" id="IPR024041">
    <property type="entry name" value="NH4_transpt_AmtB-like_dom"/>
</dbReference>
<feature type="transmembrane region" description="Helical" evidence="9">
    <location>
        <begin position="144"/>
        <end position="163"/>
    </location>
</feature>
<feature type="transmembrane region" description="Helical" evidence="9">
    <location>
        <begin position="34"/>
        <end position="58"/>
    </location>
</feature>
<evidence type="ECO:0000256" key="1">
    <source>
        <dbReference type="ARBA" id="ARBA00004141"/>
    </source>
</evidence>
<evidence type="ECO:0000256" key="2">
    <source>
        <dbReference type="ARBA" id="ARBA00005887"/>
    </source>
</evidence>
<dbReference type="OrthoDB" id="534912at2759"/>
<dbReference type="InParanoid" id="A0A1X7TMD4"/>
<feature type="domain" description="Ammonium transporter AmtB-like" evidence="10">
    <location>
        <begin position="278"/>
        <end position="494"/>
    </location>
</feature>
<comment type="similarity">
    <text evidence="2">Belongs to the ammonia transporter channel (TC 1.A.11.2) family.</text>
</comment>
<proteinExistence type="inferred from homology"/>
<feature type="transmembrane region" description="Helical" evidence="9">
    <location>
        <begin position="70"/>
        <end position="91"/>
    </location>
</feature>
<evidence type="ECO:0000259" key="10">
    <source>
        <dbReference type="Pfam" id="PF00909"/>
    </source>
</evidence>
<dbReference type="InterPro" id="IPR029020">
    <property type="entry name" value="Ammonium/urea_transptr"/>
</dbReference>
<evidence type="ECO:0000256" key="7">
    <source>
        <dbReference type="ARBA" id="ARBA00023177"/>
    </source>
</evidence>
<dbReference type="PANTHER" id="PTHR11730:SF6">
    <property type="entry name" value="AMMONIUM TRANSPORTER"/>
    <property type="match status" value="1"/>
</dbReference>
<evidence type="ECO:0000313" key="12">
    <source>
        <dbReference type="Proteomes" id="UP000007879"/>
    </source>
</evidence>
<dbReference type="GO" id="GO:0005886">
    <property type="term" value="C:plasma membrane"/>
    <property type="evidence" value="ECO:0007669"/>
    <property type="project" value="TreeGrafter"/>
</dbReference>
<keyword evidence="6 9" id="KW-0472">Membrane</keyword>
<keyword evidence="3" id="KW-0813">Transport</keyword>
<accession>A0A1X7TMD4</accession>
<evidence type="ECO:0000256" key="6">
    <source>
        <dbReference type="ARBA" id="ARBA00023136"/>
    </source>
</evidence>
<organism evidence="11">
    <name type="scientific">Amphimedon queenslandica</name>
    <name type="common">Sponge</name>
    <dbReference type="NCBI Taxonomy" id="400682"/>
    <lineage>
        <taxon>Eukaryota</taxon>
        <taxon>Metazoa</taxon>
        <taxon>Porifera</taxon>
        <taxon>Demospongiae</taxon>
        <taxon>Heteroscleromorpha</taxon>
        <taxon>Haplosclerida</taxon>
        <taxon>Niphatidae</taxon>
        <taxon>Amphimedon</taxon>
    </lineage>
</organism>
<feature type="transmembrane region" description="Helical" evidence="9">
    <location>
        <begin position="326"/>
        <end position="348"/>
    </location>
</feature>
<keyword evidence="7" id="KW-0924">Ammonia transport</keyword>
<evidence type="ECO:0000313" key="11">
    <source>
        <dbReference type="EnsemblMetazoa" id="Aqu2.1.16001_001"/>
    </source>
</evidence>
<feature type="transmembrane region" description="Helical" evidence="9">
    <location>
        <begin position="111"/>
        <end position="132"/>
    </location>
</feature>
<feature type="transmembrane region" description="Helical" evidence="9">
    <location>
        <begin position="466"/>
        <end position="491"/>
    </location>
</feature>
<dbReference type="Gene3D" id="1.10.3430.10">
    <property type="entry name" value="Ammonium transporter AmtB like domains"/>
    <property type="match status" value="1"/>
</dbReference>
<gene>
    <name evidence="11" type="primary">105314644</name>
</gene>